<sequence>MEMTISRLFHLLQSKYAENEDVPQDKPELCVQAAANFRFRRKARLRATTLREFVKVNKNLRARRVFSFFAVGIKKIRTADVVNGGPKKSGQWRRTDFAKTAEAGKTIQI</sequence>
<keyword evidence="2" id="KW-1185">Reference proteome</keyword>
<gene>
    <name evidence="1" type="ORF">Zmor_024595</name>
</gene>
<comment type="caution">
    <text evidence="1">The sequence shown here is derived from an EMBL/GenBank/DDBJ whole genome shotgun (WGS) entry which is preliminary data.</text>
</comment>
<evidence type="ECO:0000313" key="2">
    <source>
        <dbReference type="Proteomes" id="UP001168821"/>
    </source>
</evidence>
<reference evidence="1" key="1">
    <citation type="journal article" date="2023" name="G3 (Bethesda)">
        <title>Whole genome assemblies of Zophobas morio and Tenebrio molitor.</title>
        <authorList>
            <person name="Kaur S."/>
            <person name="Stinson S.A."/>
            <person name="diCenzo G.C."/>
        </authorList>
    </citation>
    <scope>NUCLEOTIDE SEQUENCE</scope>
    <source>
        <strain evidence="1">QUZm001</strain>
    </source>
</reference>
<name>A0AA38M8V3_9CUCU</name>
<organism evidence="1 2">
    <name type="scientific">Zophobas morio</name>
    <dbReference type="NCBI Taxonomy" id="2755281"/>
    <lineage>
        <taxon>Eukaryota</taxon>
        <taxon>Metazoa</taxon>
        <taxon>Ecdysozoa</taxon>
        <taxon>Arthropoda</taxon>
        <taxon>Hexapoda</taxon>
        <taxon>Insecta</taxon>
        <taxon>Pterygota</taxon>
        <taxon>Neoptera</taxon>
        <taxon>Endopterygota</taxon>
        <taxon>Coleoptera</taxon>
        <taxon>Polyphaga</taxon>
        <taxon>Cucujiformia</taxon>
        <taxon>Tenebrionidae</taxon>
        <taxon>Zophobas</taxon>
    </lineage>
</organism>
<accession>A0AA38M8V3</accession>
<proteinExistence type="predicted"/>
<dbReference type="EMBL" id="JALNTZ010000007">
    <property type="protein sequence ID" value="KAJ3647047.1"/>
    <property type="molecule type" value="Genomic_DNA"/>
</dbReference>
<dbReference type="AlphaFoldDB" id="A0AA38M8V3"/>
<protein>
    <submittedName>
        <fullName evidence="1">Uncharacterized protein</fullName>
    </submittedName>
</protein>
<dbReference type="Proteomes" id="UP001168821">
    <property type="component" value="Unassembled WGS sequence"/>
</dbReference>
<evidence type="ECO:0000313" key="1">
    <source>
        <dbReference type="EMBL" id="KAJ3647047.1"/>
    </source>
</evidence>